<protein>
    <submittedName>
        <fullName evidence="7">Transporter, MFS superfamily protein</fullName>
    </submittedName>
</protein>
<proteinExistence type="predicted"/>
<dbReference type="HOGENOM" id="CLU_058215_0_0_6"/>
<keyword evidence="2" id="KW-1003">Cell membrane</keyword>
<dbReference type="SUPFAM" id="SSF103473">
    <property type="entry name" value="MFS general substrate transporter"/>
    <property type="match status" value="1"/>
</dbReference>
<evidence type="ECO:0000256" key="2">
    <source>
        <dbReference type="ARBA" id="ARBA00022475"/>
    </source>
</evidence>
<feature type="transmembrane region" description="Helical" evidence="6">
    <location>
        <begin position="111"/>
        <end position="131"/>
    </location>
</feature>
<keyword evidence="3 6" id="KW-0812">Transmembrane</keyword>
<evidence type="ECO:0000256" key="5">
    <source>
        <dbReference type="ARBA" id="ARBA00023136"/>
    </source>
</evidence>
<dbReference type="InterPro" id="IPR036259">
    <property type="entry name" value="MFS_trans_sf"/>
</dbReference>
<reference evidence="7 8" key="1">
    <citation type="journal article" date="2014" name="Proc. Natl. Acad. Sci. U.S.A.">
        <title>Molecular dissection of the evolution of carbapenem-resistant multilocus sequence type 258 Klebsiella pneumoniae.</title>
        <authorList>
            <person name="Deleo F.R."/>
            <person name="Chen L."/>
            <person name="Porcella S.F."/>
            <person name="Martens C.A."/>
            <person name="Kobayashi S.D."/>
            <person name="Porter A.R."/>
            <person name="Chavda K.D."/>
            <person name="Jacobs M.R."/>
            <person name="Mathema B."/>
            <person name="Olsen R.J."/>
            <person name="Bonomo R.A."/>
            <person name="Musser J.M."/>
            <person name="Kreiswirth B.N."/>
        </authorList>
    </citation>
    <scope>NUCLEOTIDE SEQUENCE [LARGE SCALE GENOMIC DNA]</scope>
    <source>
        <strain evidence="7">30684/NJST258_2</strain>
    </source>
</reference>
<evidence type="ECO:0000313" key="7">
    <source>
        <dbReference type="EMBL" id="AHM80872.1"/>
    </source>
</evidence>
<feature type="transmembrane region" description="Helical" evidence="6">
    <location>
        <begin position="197"/>
        <end position="217"/>
    </location>
</feature>
<keyword evidence="5 6" id="KW-0472">Membrane</keyword>
<evidence type="ECO:0000256" key="1">
    <source>
        <dbReference type="ARBA" id="ARBA00004651"/>
    </source>
</evidence>
<dbReference type="InterPro" id="IPR050189">
    <property type="entry name" value="MFS_Efflux_Transporters"/>
</dbReference>
<dbReference type="Proteomes" id="UP000019586">
    <property type="component" value="Chromosome"/>
</dbReference>
<dbReference type="InterPro" id="IPR011701">
    <property type="entry name" value="MFS"/>
</dbReference>
<feature type="transmembrane region" description="Helical" evidence="6">
    <location>
        <begin position="46"/>
        <end position="72"/>
    </location>
</feature>
<dbReference type="KEGG" id="kps:KPNJ2_04092"/>
<feature type="transmembrane region" description="Helical" evidence="6">
    <location>
        <begin position="328"/>
        <end position="349"/>
    </location>
</feature>
<dbReference type="Pfam" id="PF07690">
    <property type="entry name" value="MFS_1"/>
    <property type="match status" value="1"/>
</dbReference>
<feature type="transmembrane region" description="Helical" evidence="6">
    <location>
        <begin position="167"/>
        <end position="191"/>
    </location>
</feature>
<accession>W8V3T0</accession>
<dbReference type="Gene3D" id="1.20.1250.20">
    <property type="entry name" value="MFS general substrate transporter like domains"/>
    <property type="match status" value="2"/>
</dbReference>
<feature type="transmembrane region" description="Helical" evidence="6">
    <location>
        <begin position="389"/>
        <end position="410"/>
    </location>
</feature>
<comment type="subcellular location">
    <subcellularLocation>
        <location evidence="1">Cell membrane</location>
        <topology evidence="1">Multi-pass membrane protein</topology>
    </subcellularLocation>
</comment>
<name>W8V3T0_KLEPN</name>
<feature type="transmembrane region" description="Helical" evidence="6">
    <location>
        <begin position="137"/>
        <end position="160"/>
    </location>
</feature>
<evidence type="ECO:0000256" key="4">
    <source>
        <dbReference type="ARBA" id="ARBA00022989"/>
    </source>
</evidence>
<dbReference type="PATRIC" id="fig|1420013.3.peg.3850"/>
<feature type="transmembrane region" description="Helical" evidence="6">
    <location>
        <begin position="304"/>
        <end position="322"/>
    </location>
</feature>
<dbReference type="PANTHER" id="PTHR43124:SF10">
    <property type="entry name" value="PURINE EFFLUX PUMP PBUE"/>
    <property type="match status" value="1"/>
</dbReference>
<dbReference type="EMBL" id="CP006918">
    <property type="protein sequence ID" value="AHM80872.1"/>
    <property type="molecule type" value="Genomic_DNA"/>
</dbReference>
<feature type="transmembrane region" description="Helical" evidence="6">
    <location>
        <begin position="84"/>
        <end position="104"/>
    </location>
</feature>
<evidence type="ECO:0000313" key="8">
    <source>
        <dbReference type="Proteomes" id="UP000019586"/>
    </source>
</evidence>
<dbReference type="GO" id="GO:0005886">
    <property type="term" value="C:plasma membrane"/>
    <property type="evidence" value="ECO:0007669"/>
    <property type="project" value="UniProtKB-SubCell"/>
</dbReference>
<dbReference type="AlphaFoldDB" id="W8V3T0"/>
<sequence length="413" mass="42892">MPVGITPWRIPRGEAFLTGARPTMSSTPLTDNALSRPAGLVVSLRLLAAIVIFAAIAPGILMTAPAVAAQLASEWQLKPGQIGWLFSAELGAMSLATLPAWWWMSRLDWRRVALTAGVVFLAANLASAVVTQYETLLAARFIASLAGGTLMILCISCAAGTPNPSRVYAFWVLGQLLLGMLGLLALPGLFATFGLKVVYLILAAIMLCCLPLVSAFPPRFQPLSVSRQQPSTALWRQALAVLAVLTFYISLSAVWTFIGTIGSAAGLSPTQVGLVLAAATVCGIIGAGGAALRGTRRADRLPVWLGYGLLIVSVGLLIGQPLLVRYAIAALLFKFTWTFVLPFILARVAGLDNSGRLMNSINLVIGGGMAAGPALAGALLQHFASADPLLAAAGVCALLSLILIVAASAAGKA</sequence>
<gene>
    <name evidence="7" type="ORF">KPNJ2_04092</name>
</gene>
<evidence type="ECO:0000256" key="6">
    <source>
        <dbReference type="SAM" id="Phobius"/>
    </source>
</evidence>
<feature type="transmembrane region" description="Helical" evidence="6">
    <location>
        <begin position="238"/>
        <end position="258"/>
    </location>
</feature>
<feature type="transmembrane region" description="Helical" evidence="6">
    <location>
        <begin position="361"/>
        <end position="383"/>
    </location>
</feature>
<dbReference type="PANTHER" id="PTHR43124">
    <property type="entry name" value="PURINE EFFLUX PUMP PBUE"/>
    <property type="match status" value="1"/>
</dbReference>
<keyword evidence="4 6" id="KW-1133">Transmembrane helix</keyword>
<dbReference type="GO" id="GO:0022857">
    <property type="term" value="F:transmembrane transporter activity"/>
    <property type="evidence" value="ECO:0007669"/>
    <property type="project" value="InterPro"/>
</dbReference>
<organism evidence="7 8">
    <name type="scientific">Klebsiella pneumoniae 30684/NJST258_2</name>
    <dbReference type="NCBI Taxonomy" id="1420013"/>
    <lineage>
        <taxon>Bacteria</taxon>
        <taxon>Pseudomonadati</taxon>
        <taxon>Pseudomonadota</taxon>
        <taxon>Gammaproteobacteria</taxon>
        <taxon>Enterobacterales</taxon>
        <taxon>Enterobacteriaceae</taxon>
        <taxon>Klebsiella/Raoultella group</taxon>
        <taxon>Klebsiella</taxon>
        <taxon>Klebsiella pneumoniae complex</taxon>
    </lineage>
</organism>
<feature type="transmembrane region" description="Helical" evidence="6">
    <location>
        <begin position="270"/>
        <end position="292"/>
    </location>
</feature>
<evidence type="ECO:0000256" key="3">
    <source>
        <dbReference type="ARBA" id="ARBA00022692"/>
    </source>
</evidence>